<dbReference type="OrthoDB" id="9805628at2"/>
<sequence>MMLINGKAATDLPISDRATQYGDGFFTTAKIVEGEVQFWRDHVERLMLTSKALHIELPSVLDLFQEVQQLVQQHPDGVLKIMISRGQGGRGYSPAGCSKATRVLSISELPSHYTQWQQTGIELAVCEQKIASSPMLAGLKTLNRLEQVLLKREVELTGKEDGLVLAQDNTVVEATAANIFWYHQGTWYTPDLRQAGIKGIMRKQVLAACERANMPCQQGQYPLTDVLAADAVFICNSLMGLVPVKQCQQQSWTDFTAIQRLQKEMDYA</sequence>
<keyword evidence="4" id="KW-0663">Pyridoxal phosphate</keyword>
<dbReference type="InterPro" id="IPR043131">
    <property type="entry name" value="BCAT-like_N"/>
</dbReference>
<dbReference type="Gene3D" id="3.20.10.10">
    <property type="entry name" value="D-amino Acid Aminotransferase, subunit A, domain 2"/>
    <property type="match status" value="1"/>
</dbReference>
<evidence type="ECO:0000256" key="3">
    <source>
        <dbReference type="ARBA" id="ARBA00011738"/>
    </source>
</evidence>
<dbReference type="SUPFAM" id="SSF56752">
    <property type="entry name" value="D-aminoacid aminotransferase-like PLP-dependent enzymes"/>
    <property type="match status" value="1"/>
</dbReference>
<comment type="pathway">
    <text evidence="7">Cofactor biosynthesis; tetrahydrofolate biosynthesis; 4-aminobenzoate from chorismate: step 2/2.</text>
</comment>
<dbReference type="InterPro" id="IPR036038">
    <property type="entry name" value="Aminotransferase-like"/>
</dbReference>
<dbReference type="GO" id="GO:0008153">
    <property type="term" value="P:4-aminobenzoate biosynthetic process"/>
    <property type="evidence" value="ECO:0007669"/>
    <property type="project" value="UniProtKB-UniRule"/>
</dbReference>
<dbReference type="GO" id="GO:0030170">
    <property type="term" value="F:pyridoxal phosphate binding"/>
    <property type="evidence" value="ECO:0007669"/>
    <property type="project" value="InterPro"/>
</dbReference>
<reference evidence="13 14" key="1">
    <citation type="submission" date="2018-09" db="EMBL/GenBank/DDBJ databases">
        <authorList>
            <person name="Wang F."/>
        </authorList>
    </citation>
    <scope>NUCLEOTIDE SEQUENCE [LARGE SCALE GENOMIC DNA]</scope>
    <source>
        <strain evidence="13 14">PLHSC7-2</strain>
    </source>
</reference>
<dbReference type="InterPro" id="IPR017824">
    <property type="entry name" value="Aminodeoxychorismate_lyase_IV"/>
</dbReference>
<dbReference type="GO" id="GO:0008696">
    <property type="term" value="F:4-amino-4-deoxychorismate lyase activity"/>
    <property type="evidence" value="ECO:0007669"/>
    <property type="project" value="UniProtKB-UniRule"/>
</dbReference>
<dbReference type="Gene3D" id="3.30.470.10">
    <property type="match status" value="1"/>
</dbReference>
<evidence type="ECO:0000256" key="4">
    <source>
        <dbReference type="ARBA" id="ARBA00022898"/>
    </source>
</evidence>
<evidence type="ECO:0000313" key="14">
    <source>
        <dbReference type="Proteomes" id="UP000283255"/>
    </source>
</evidence>
<dbReference type="NCBIfam" id="NF004761">
    <property type="entry name" value="PRK06092.1"/>
    <property type="match status" value="1"/>
</dbReference>
<dbReference type="FunFam" id="3.20.10.10:FF:000002">
    <property type="entry name" value="D-alanine aminotransferase"/>
    <property type="match status" value="1"/>
</dbReference>
<protein>
    <recommendedName>
        <fullName evidence="11 12">Aminodeoxychorismate lyase</fullName>
        <ecNumber evidence="8 12">4.1.3.38</ecNumber>
    </recommendedName>
</protein>
<evidence type="ECO:0000256" key="7">
    <source>
        <dbReference type="ARBA" id="ARBA00035633"/>
    </source>
</evidence>
<dbReference type="NCBIfam" id="TIGR03461">
    <property type="entry name" value="pabC_Proteo"/>
    <property type="match status" value="1"/>
</dbReference>
<evidence type="ECO:0000256" key="1">
    <source>
        <dbReference type="ARBA" id="ARBA00001933"/>
    </source>
</evidence>
<evidence type="ECO:0000256" key="2">
    <source>
        <dbReference type="ARBA" id="ARBA00009320"/>
    </source>
</evidence>
<dbReference type="InterPro" id="IPR001544">
    <property type="entry name" value="Aminotrans_IV"/>
</dbReference>
<keyword evidence="14" id="KW-1185">Reference proteome</keyword>
<name>A0A418YCK1_9GAMM</name>
<dbReference type="EMBL" id="QZCH01000019">
    <property type="protein sequence ID" value="RJG42257.1"/>
    <property type="molecule type" value="Genomic_DNA"/>
</dbReference>
<proteinExistence type="inferred from homology"/>
<evidence type="ECO:0000256" key="9">
    <source>
        <dbReference type="ARBA" id="ARBA00049529"/>
    </source>
</evidence>
<evidence type="ECO:0000256" key="10">
    <source>
        <dbReference type="ARBA" id="ARBA00054027"/>
    </source>
</evidence>
<comment type="function">
    <text evidence="10">Involved in the biosynthesis of p-aminobenzoate (PABA), a precursor of tetrahydrofolate. Converts 4-amino-4-deoxychorismate into 4-aminobenzoate (PABA) and pyruvate.</text>
</comment>
<comment type="catalytic activity">
    <reaction evidence="9">
        <text>4-amino-4-deoxychorismate = 4-aminobenzoate + pyruvate + H(+)</text>
        <dbReference type="Rhea" id="RHEA:16201"/>
        <dbReference type="ChEBI" id="CHEBI:15361"/>
        <dbReference type="ChEBI" id="CHEBI:15378"/>
        <dbReference type="ChEBI" id="CHEBI:17836"/>
        <dbReference type="ChEBI" id="CHEBI:58406"/>
        <dbReference type="EC" id="4.1.3.38"/>
    </reaction>
</comment>
<gene>
    <name evidence="13" type="primary">pabC</name>
    <name evidence="13" type="ORF">D1Z90_14240</name>
</gene>
<evidence type="ECO:0000256" key="8">
    <source>
        <dbReference type="ARBA" id="ARBA00035676"/>
    </source>
</evidence>
<dbReference type="GO" id="GO:0046656">
    <property type="term" value="P:folic acid biosynthetic process"/>
    <property type="evidence" value="ECO:0007669"/>
    <property type="project" value="UniProtKB-KW"/>
</dbReference>
<comment type="caution">
    <text evidence="13">The sequence shown here is derived from an EMBL/GenBank/DDBJ whole genome shotgun (WGS) entry which is preliminary data.</text>
</comment>
<dbReference type="Proteomes" id="UP000283255">
    <property type="component" value="Unassembled WGS sequence"/>
</dbReference>
<dbReference type="GO" id="GO:0005829">
    <property type="term" value="C:cytosol"/>
    <property type="evidence" value="ECO:0007669"/>
    <property type="project" value="TreeGrafter"/>
</dbReference>
<comment type="subunit">
    <text evidence="3">Homodimer.</text>
</comment>
<dbReference type="PANTHER" id="PTHR42743:SF2">
    <property type="entry name" value="AMINODEOXYCHORISMATE LYASE"/>
    <property type="match status" value="1"/>
</dbReference>
<keyword evidence="6 13" id="KW-0456">Lyase</keyword>
<dbReference type="AlphaFoldDB" id="A0A418YCK1"/>
<evidence type="ECO:0000256" key="12">
    <source>
        <dbReference type="NCBIfam" id="TIGR03461"/>
    </source>
</evidence>
<dbReference type="Pfam" id="PF01063">
    <property type="entry name" value="Aminotran_4"/>
    <property type="match status" value="1"/>
</dbReference>
<evidence type="ECO:0000256" key="11">
    <source>
        <dbReference type="ARBA" id="ARBA00069174"/>
    </source>
</evidence>
<dbReference type="PANTHER" id="PTHR42743">
    <property type="entry name" value="AMINO-ACID AMINOTRANSFERASE"/>
    <property type="match status" value="1"/>
</dbReference>
<dbReference type="InterPro" id="IPR050571">
    <property type="entry name" value="Class-IV_PLP-Dep_Aminotrnsfr"/>
</dbReference>
<dbReference type="CDD" id="cd01559">
    <property type="entry name" value="ADCL_like"/>
    <property type="match status" value="1"/>
</dbReference>
<comment type="similarity">
    <text evidence="2">Belongs to the class-IV pyridoxal-phosphate-dependent aminotransferase family.</text>
</comment>
<dbReference type="EC" id="4.1.3.38" evidence="8 12"/>
<comment type="cofactor">
    <cofactor evidence="1">
        <name>pyridoxal 5'-phosphate</name>
        <dbReference type="ChEBI" id="CHEBI:597326"/>
    </cofactor>
</comment>
<accession>A0A418YCK1</accession>
<evidence type="ECO:0000256" key="6">
    <source>
        <dbReference type="ARBA" id="ARBA00023239"/>
    </source>
</evidence>
<evidence type="ECO:0000313" key="13">
    <source>
        <dbReference type="EMBL" id="RJG42257.1"/>
    </source>
</evidence>
<reference evidence="13 14" key="2">
    <citation type="submission" date="2019-01" db="EMBL/GenBank/DDBJ databases">
        <title>Motilimonas pumilus sp. nov., isolated from the gut of sea cucumber (Apostichopus japonicus).</title>
        <authorList>
            <person name="Wang F.-Q."/>
            <person name="Ren L.-H."/>
            <person name="Lin Y.-W."/>
            <person name="Sun G.-H."/>
            <person name="Du Z.-J."/>
            <person name="Zhao J.-X."/>
            <person name="Liu X.-J."/>
            <person name="Liu L.-J."/>
        </authorList>
    </citation>
    <scope>NUCLEOTIDE SEQUENCE [LARGE SCALE GENOMIC DNA]</scope>
    <source>
        <strain evidence="13 14">PLHSC7-2</strain>
    </source>
</reference>
<keyword evidence="5" id="KW-0289">Folate biosynthesis</keyword>
<evidence type="ECO:0000256" key="5">
    <source>
        <dbReference type="ARBA" id="ARBA00022909"/>
    </source>
</evidence>
<dbReference type="InterPro" id="IPR043132">
    <property type="entry name" value="BCAT-like_C"/>
</dbReference>
<dbReference type="RefSeq" id="WP_119911448.1">
    <property type="nucleotide sequence ID" value="NZ_QZCH01000019.1"/>
</dbReference>
<organism evidence="13 14">
    <name type="scientific">Motilimonas pumila</name>
    <dbReference type="NCBI Taxonomy" id="2303987"/>
    <lineage>
        <taxon>Bacteria</taxon>
        <taxon>Pseudomonadati</taxon>
        <taxon>Pseudomonadota</taxon>
        <taxon>Gammaproteobacteria</taxon>
        <taxon>Alteromonadales</taxon>
        <taxon>Alteromonadales genera incertae sedis</taxon>
        <taxon>Motilimonas</taxon>
    </lineage>
</organism>